<dbReference type="GO" id="GO:0005886">
    <property type="term" value="C:plasma membrane"/>
    <property type="evidence" value="ECO:0007669"/>
    <property type="project" value="TreeGrafter"/>
</dbReference>
<dbReference type="InterPro" id="IPR000292">
    <property type="entry name" value="For/NO2_transpt"/>
</dbReference>
<feature type="transmembrane region" description="Helical" evidence="5">
    <location>
        <begin position="229"/>
        <end position="255"/>
    </location>
</feature>
<keyword evidence="3 5" id="KW-1133">Transmembrane helix</keyword>
<evidence type="ECO:0000256" key="4">
    <source>
        <dbReference type="ARBA" id="ARBA00023136"/>
    </source>
</evidence>
<dbReference type="PANTHER" id="PTHR30520">
    <property type="entry name" value="FORMATE TRANSPORTER-RELATED"/>
    <property type="match status" value="1"/>
</dbReference>
<dbReference type="GO" id="GO:0015499">
    <property type="term" value="F:formate transmembrane transporter activity"/>
    <property type="evidence" value="ECO:0007669"/>
    <property type="project" value="TreeGrafter"/>
</dbReference>
<feature type="transmembrane region" description="Helical" evidence="5">
    <location>
        <begin position="27"/>
        <end position="50"/>
    </location>
</feature>
<dbReference type="AlphaFoldDB" id="A0A9X3JGF1"/>
<evidence type="ECO:0000313" key="7">
    <source>
        <dbReference type="Proteomes" id="UP001146670"/>
    </source>
</evidence>
<dbReference type="EMBL" id="JAPRFR010000003">
    <property type="protein sequence ID" value="MCZ0726285.1"/>
    <property type="molecule type" value="Genomic_DNA"/>
</dbReference>
<dbReference type="Pfam" id="PF01226">
    <property type="entry name" value="Form_Nir_trans"/>
    <property type="match status" value="1"/>
</dbReference>
<evidence type="ECO:0000256" key="3">
    <source>
        <dbReference type="ARBA" id="ARBA00022989"/>
    </source>
</evidence>
<reference evidence="6" key="1">
    <citation type="submission" date="2022-12" db="EMBL/GenBank/DDBJ databases">
        <title>Description and comparative metabolic analysis of Aerococcus sp. nov., isolated from the feces of a pig.</title>
        <authorList>
            <person name="Chang Y.-H."/>
        </authorList>
    </citation>
    <scope>NUCLEOTIDE SEQUENCE</scope>
    <source>
        <strain evidence="6">YH-aer222</strain>
    </source>
</reference>
<dbReference type="PANTHER" id="PTHR30520:SF8">
    <property type="entry name" value="NITRITE TRANSPORTER NIRC"/>
    <property type="match status" value="1"/>
</dbReference>
<keyword evidence="7" id="KW-1185">Reference proteome</keyword>
<gene>
    <name evidence="6" type="ORF">OW157_06920</name>
</gene>
<evidence type="ECO:0000256" key="5">
    <source>
        <dbReference type="SAM" id="Phobius"/>
    </source>
</evidence>
<dbReference type="Proteomes" id="UP001146670">
    <property type="component" value="Unassembled WGS sequence"/>
</dbReference>
<feature type="transmembrane region" description="Helical" evidence="5">
    <location>
        <begin position="149"/>
        <end position="172"/>
    </location>
</feature>
<dbReference type="InterPro" id="IPR023271">
    <property type="entry name" value="Aquaporin-like"/>
</dbReference>
<keyword evidence="4 5" id="KW-0472">Membrane</keyword>
<proteinExistence type="predicted"/>
<comment type="caution">
    <text evidence="6">The sequence shown here is derived from an EMBL/GenBank/DDBJ whole genome shotgun (WGS) entry which is preliminary data.</text>
</comment>
<evidence type="ECO:0000256" key="1">
    <source>
        <dbReference type="ARBA" id="ARBA00004141"/>
    </source>
</evidence>
<dbReference type="RefSeq" id="WP_268752615.1">
    <property type="nucleotide sequence ID" value="NZ_JAPRFQ010000003.1"/>
</dbReference>
<sequence length="267" mass="29235">MSHPLITSINQAVSQKIAYVEKNPGKYLIRAAFAGLYLTLAGVVSLYVSANFMEEAAHWGKLLNGFIFGIGLVIIVFMGAELATSNMMYLTSAALQKRIKWSQGFKLLIWCSLGNLLGCLLTAYLLSLASPFQGLSDDAYLFTAVSGKISKPILTLFVDGILANILVNIAIMGQMQLKNEMARMAFMVCSLFVFVYFGFEHVVANFGSFSLAYFLGSGQSSMINLGNILLAWLIVYLGNFIGGGLIMGATNTWFYTSKEDQMIDRVP</sequence>
<comment type="subcellular location">
    <subcellularLocation>
        <location evidence="1">Membrane</location>
        <topology evidence="1">Multi-pass membrane protein</topology>
    </subcellularLocation>
</comment>
<dbReference type="Gene3D" id="1.20.1080.10">
    <property type="entry name" value="Glycerol uptake facilitator protein"/>
    <property type="match status" value="1"/>
</dbReference>
<feature type="transmembrane region" description="Helical" evidence="5">
    <location>
        <begin position="62"/>
        <end position="84"/>
    </location>
</feature>
<evidence type="ECO:0000313" key="6">
    <source>
        <dbReference type="EMBL" id="MCZ0726285.1"/>
    </source>
</evidence>
<protein>
    <submittedName>
        <fullName evidence="6">Formate/nitrite transporter family protein</fullName>
    </submittedName>
</protein>
<evidence type="ECO:0000256" key="2">
    <source>
        <dbReference type="ARBA" id="ARBA00022692"/>
    </source>
</evidence>
<organism evidence="6 7">
    <name type="scientific">Aerococcus kribbianus</name>
    <dbReference type="NCBI Taxonomy" id="2999064"/>
    <lineage>
        <taxon>Bacteria</taxon>
        <taxon>Bacillati</taxon>
        <taxon>Bacillota</taxon>
        <taxon>Bacilli</taxon>
        <taxon>Lactobacillales</taxon>
        <taxon>Aerococcaceae</taxon>
        <taxon>Aerococcus</taxon>
    </lineage>
</organism>
<keyword evidence="2 5" id="KW-0812">Transmembrane</keyword>
<name>A0A9X3JGF1_9LACT</name>
<feature type="transmembrane region" description="Helical" evidence="5">
    <location>
        <begin position="105"/>
        <end position="129"/>
    </location>
</feature>
<feature type="transmembrane region" description="Helical" evidence="5">
    <location>
        <begin position="184"/>
        <end position="209"/>
    </location>
</feature>
<accession>A0A9X3JGF1</accession>